<reference evidence="2" key="1">
    <citation type="journal article" date="2015" name="PLoS Genet.">
        <title>The dynamic genome and transcriptome of the human fungal pathogen Blastomyces and close relative Emmonsia.</title>
        <authorList>
            <person name="Munoz J.F."/>
            <person name="Gauthier G.M."/>
            <person name="Desjardins C.A."/>
            <person name="Gallo J.E."/>
            <person name="Holder J."/>
            <person name="Sullivan T.D."/>
            <person name="Marty A.J."/>
            <person name="Carmen J.C."/>
            <person name="Chen Z."/>
            <person name="Ding L."/>
            <person name="Gujja S."/>
            <person name="Magrini V."/>
            <person name="Misas E."/>
            <person name="Mitreva M."/>
            <person name="Priest M."/>
            <person name="Saif S."/>
            <person name="Whiston E.A."/>
            <person name="Young S."/>
            <person name="Zeng Q."/>
            <person name="Goldman W.E."/>
            <person name="Mardis E.R."/>
            <person name="Taylor J.W."/>
            <person name="McEwen J.G."/>
            <person name="Clay O.K."/>
            <person name="Klein B.S."/>
            <person name="Cuomo C.A."/>
        </authorList>
    </citation>
    <scope>NUCLEOTIDE SEQUENCE [LARGE SCALE GENOMIC DNA]</scope>
    <source>
        <strain evidence="2">SLH14081</strain>
    </source>
</reference>
<keyword evidence="2" id="KW-1185">Reference proteome</keyword>
<dbReference type="GeneID" id="42528538"/>
<sequence length="103" mass="11251">ASVSEIILIEDDNTAETTLSHSQASLSAFSLSSTEKIVCISDYKYSALSDFCCYLSDSVSSSSFISFTSIFSVLTSDSADSALFFNFSTHMHTHFYIDISVNL</sequence>
<dbReference type="EMBL" id="GG657449">
    <property type="protein sequence ID" value="OAT05080.1"/>
    <property type="molecule type" value="Genomic_DNA"/>
</dbReference>
<feature type="non-terminal residue" evidence="1">
    <location>
        <position position="1"/>
    </location>
</feature>
<proteinExistence type="predicted"/>
<dbReference type="AlphaFoldDB" id="A0A179UB59"/>
<name>A0A179UB59_BLAGS</name>
<accession>A0A179UB59</accession>
<dbReference type="Proteomes" id="UP000002038">
    <property type="component" value="Unassembled WGS sequence"/>
</dbReference>
<organism evidence="1 2">
    <name type="scientific">Blastomyces gilchristii (strain SLH14081)</name>
    <name type="common">Blastomyces dermatitidis</name>
    <dbReference type="NCBI Taxonomy" id="559298"/>
    <lineage>
        <taxon>Eukaryota</taxon>
        <taxon>Fungi</taxon>
        <taxon>Dikarya</taxon>
        <taxon>Ascomycota</taxon>
        <taxon>Pezizomycotina</taxon>
        <taxon>Eurotiomycetes</taxon>
        <taxon>Eurotiomycetidae</taxon>
        <taxon>Onygenales</taxon>
        <taxon>Ajellomycetaceae</taxon>
        <taxon>Blastomyces</taxon>
    </lineage>
</organism>
<evidence type="ECO:0000313" key="2">
    <source>
        <dbReference type="Proteomes" id="UP000002038"/>
    </source>
</evidence>
<feature type="non-terminal residue" evidence="1">
    <location>
        <position position="103"/>
    </location>
</feature>
<dbReference type="VEuPathDB" id="FungiDB:BDBG_16405"/>
<dbReference type="KEGG" id="bgh:BDBG_16405"/>
<evidence type="ECO:0000313" key="1">
    <source>
        <dbReference type="EMBL" id="OAT05080.1"/>
    </source>
</evidence>
<protein>
    <submittedName>
        <fullName evidence="1">Uncharacterized protein</fullName>
    </submittedName>
</protein>
<gene>
    <name evidence="1" type="ORF">BDBG_16405</name>
</gene>
<dbReference type="RefSeq" id="XP_031576531.1">
    <property type="nucleotide sequence ID" value="XM_031724365.1"/>
</dbReference>